<comment type="cofactor">
    <cofactor evidence="1">
        <name>Mg(2+)</name>
        <dbReference type="ChEBI" id="CHEBI:18420"/>
    </cofactor>
</comment>
<dbReference type="PIRSF" id="PIRSF001563">
    <property type="entry name" value="Folylpolyglu_synth"/>
    <property type="match status" value="1"/>
</dbReference>
<evidence type="ECO:0000256" key="1">
    <source>
        <dbReference type="ARBA" id="ARBA00001946"/>
    </source>
</evidence>
<dbReference type="SUPFAM" id="SSF53623">
    <property type="entry name" value="MurD-like peptide ligases, catalytic domain"/>
    <property type="match status" value="1"/>
</dbReference>
<evidence type="ECO:0000256" key="7">
    <source>
        <dbReference type="ARBA" id="ARBA00022840"/>
    </source>
</evidence>
<evidence type="ECO:0000256" key="11">
    <source>
        <dbReference type="PIRNR" id="PIRNR001563"/>
    </source>
</evidence>
<comment type="similarity">
    <text evidence="2 11">Belongs to the folylpolyglutamate synthase family.</text>
</comment>
<evidence type="ECO:0000256" key="3">
    <source>
        <dbReference type="ARBA" id="ARBA00013025"/>
    </source>
</evidence>
<keyword evidence="7 11" id="KW-0067">ATP-binding</keyword>
<evidence type="ECO:0000256" key="9">
    <source>
        <dbReference type="ARBA" id="ARBA00030592"/>
    </source>
</evidence>
<organism evidence="14 15">
    <name type="scientific">Alicyclobacillus tolerans</name>
    <dbReference type="NCBI Taxonomy" id="90970"/>
    <lineage>
        <taxon>Bacteria</taxon>
        <taxon>Bacillati</taxon>
        <taxon>Bacillota</taxon>
        <taxon>Bacilli</taxon>
        <taxon>Bacillales</taxon>
        <taxon>Alicyclobacillaceae</taxon>
        <taxon>Alicyclobacillus</taxon>
    </lineage>
</organism>
<dbReference type="InterPro" id="IPR013221">
    <property type="entry name" value="Mur_ligase_cen"/>
</dbReference>
<dbReference type="EMBL" id="FRAF01000034">
    <property type="protein sequence ID" value="SHL06105.1"/>
    <property type="molecule type" value="Genomic_DNA"/>
</dbReference>
<dbReference type="GO" id="GO:0005524">
    <property type="term" value="F:ATP binding"/>
    <property type="evidence" value="ECO:0007669"/>
    <property type="project" value="UniProtKB-KW"/>
</dbReference>
<dbReference type="RefSeq" id="WP_072875276.1">
    <property type="nucleotide sequence ID" value="NZ_FRAF01000034.1"/>
</dbReference>
<dbReference type="PANTHER" id="PTHR11136:SF0">
    <property type="entry name" value="DIHYDROFOLATE SYNTHETASE-RELATED"/>
    <property type="match status" value="1"/>
</dbReference>
<dbReference type="InterPro" id="IPR036615">
    <property type="entry name" value="Mur_ligase_C_dom_sf"/>
</dbReference>
<dbReference type="GO" id="GO:0004326">
    <property type="term" value="F:tetrahydrofolylpolyglutamate synthase activity"/>
    <property type="evidence" value="ECO:0007669"/>
    <property type="project" value="UniProtKB-EC"/>
</dbReference>
<dbReference type="GO" id="GO:0005737">
    <property type="term" value="C:cytoplasm"/>
    <property type="evidence" value="ECO:0007669"/>
    <property type="project" value="TreeGrafter"/>
</dbReference>
<evidence type="ECO:0000256" key="8">
    <source>
        <dbReference type="ARBA" id="ARBA00022842"/>
    </source>
</evidence>
<proteinExistence type="inferred from homology"/>
<dbReference type="FunFam" id="3.40.1190.10:FF:000011">
    <property type="entry name" value="Folylpolyglutamate synthase/dihydrofolate synthase"/>
    <property type="match status" value="1"/>
</dbReference>
<dbReference type="InterPro" id="IPR004101">
    <property type="entry name" value="Mur_ligase_C"/>
</dbReference>
<dbReference type="AlphaFoldDB" id="A0A1M6XJV9"/>
<evidence type="ECO:0000256" key="10">
    <source>
        <dbReference type="ARBA" id="ARBA00047493"/>
    </source>
</evidence>
<evidence type="ECO:0000256" key="5">
    <source>
        <dbReference type="ARBA" id="ARBA00022723"/>
    </source>
</evidence>
<keyword evidence="4 11" id="KW-0436">Ligase</keyword>
<dbReference type="Gene3D" id="3.90.190.20">
    <property type="entry name" value="Mur ligase, C-terminal domain"/>
    <property type="match status" value="1"/>
</dbReference>
<reference evidence="15" key="1">
    <citation type="submission" date="2016-11" db="EMBL/GenBank/DDBJ databases">
        <authorList>
            <person name="Varghese N."/>
            <person name="Submissions S."/>
        </authorList>
    </citation>
    <scope>NUCLEOTIDE SEQUENCE [LARGE SCALE GENOMIC DNA]</scope>
    <source>
        <strain evidence="15">USBA-503</strain>
    </source>
</reference>
<dbReference type="NCBIfam" id="TIGR01499">
    <property type="entry name" value="folC"/>
    <property type="match status" value="1"/>
</dbReference>
<evidence type="ECO:0000256" key="6">
    <source>
        <dbReference type="ARBA" id="ARBA00022741"/>
    </source>
</evidence>
<keyword evidence="15" id="KW-1185">Reference proteome</keyword>
<dbReference type="InterPro" id="IPR001645">
    <property type="entry name" value="Folylpolyglutamate_synth"/>
</dbReference>
<dbReference type="PROSITE" id="PS01011">
    <property type="entry name" value="FOLYLPOLYGLU_SYNT_1"/>
    <property type="match status" value="1"/>
</dbReference>
<keyword evidence="6 11" id="KW-0547">Nucleotide-binding</keyword>
<dbReference type="OrthoDB" id="9809356at2"/>
<dbReference type="Proteomes" id="UP000184016">
    <property type="component" value="Unassembled WGS sequence"/>
</dbReference>
<dbReference type="SUPFAM" id="SSF53244">
    <property type="entry name" value="MurD-like peptide ligases, peptide-binding domain"/>
    <property type="match status" value="1"/>
</dbReference>
<dbReference type="STRING" id="1830138.SAMN05443507_13427"/>
<evidence type="ECO:0000256" key="4">
    <source>
        <dbReference type="ARBA" id="ARBA00022598"/>
    </source>
</evidence>
<protein>
    <recommendedName>
        <fullName evidence="3">tetrahydrofolate synthase</fullName>
        <ecNumber evidence="3">6.3.2.17</ecNumber>
    </recommendedName>
    <alternativeName>
        <fullName evidence="9">Tetrahydrofolylpolyglutamate synthase</fullName>
    </alternativeName>
</protein>
<dbReference type="Pfam" id="PF02875">
    <property type="entry name" value="Mur_ligase_C"/>
    <property type="match status" value="1"/>
</dbReference>
<dbReference type="GO" id="GO:0008841">
    <property type="term" value="F:dihydrofolate synthase activity"/>
    <property type="evidence" value="ECO:0007669"/>
    <property type="project" value="TreeGrafter"/>
</dbReference>
<dbReference type="EC" id="6.3.2.17" evidence="3"/>
<keyword evidence="8" id="KW-0460">Magnesium</keyword>
<evidence type="ECO:0000313" key="14">
    <source>
        <dbReference type="EMBL" id="SHL06105.1"/>
    </source>
</evidence>
<gene>
    <name evidence="14" type="ORF">SAMN05443507_13427</name>
</gene>
<evidence type="ECO:0000313" key="15">
    <source>
        <dbReference type="Proteomes" id="UP000184016"/>
    </source>
</evidence>
<sequence>MAEESIEAWLKGRQRFGVRPGLERMQKLLEELHHPEQGLQFLHIAGTNGKGSVAAMLTSLLMANPTHLVGTFTSPSFDGYRGRFTLQKQPVDEKNFFRLAQRVRTACERVDGDDPLTEFEVLTGMALLYFAEQQVSHVVWETGLGGRYDSTNVVNPLVTCITNVGMDHVEILGPTLRHIAYDKAGIIKSNVPIVTAAQDVAYRVIEAIAQQQTAPLIRVGRDVAAILEKMELLGQRLFYRGLHCDIGGIFLPLHGAHQVENAAVALAMLESIGLLPDAHALREAMSRVLWPMRFEVLQWQNRTFILDGAHNPEGAAASLKTMLAWLARCGRENVEWTLVLGILSDKEIDRMIDILVPDAANVIVTAPQTSRAFAKEHLADKIRERYPSKSVEVAISIPAAMQRAVNLGEFALVCGSLYTVHEARHAIFN</sequence>
<dbReference type="Pfam" id="PF08245">
    <property type="entry name" value="Mur_ligase_M"/>
    <property type="match status" value="1"/>
</dbReference>
<keyword evidence="5" id="KW-0479">Metal-binding</keyword>
<name>A0A1M6XJV9_9BACL</name>
<comment type="catalytic activity">
    <reaction evidence="10">
        <text>(6S)-5,6,7,8-tetrahydrofolyl-(gamma-L-Glu)(n) + L-glutamate + ATP = (6S)-5,6,7,8-tetrahydrofolyl-(gamma-L-Glu)(n+1) + ADP + phosphate + H(+)</text>
        <dbReference type="Rhea" id="RHEA:10580"/>
        <dbReference type="Rhea" id="RHEA-COMP:14738"/>
        <dbReference type="Rhea" id="RHEA-COMP:14740"/>
        <dbReference type="ChEBI" id="CHEBI:15378"/>
        <dbReference type="ChEBI" id="CHEBI:29985"/>
        <dbReference type="ChEBI" id="CHEBI:30616"/>
        <dbReference type="ChEBI" id="CHEBI:43474"/>
        <dbReference type="ChEBI" id="CHEBI:141005"/>
        <dbReference type="ChEBI" id="CHEBI:456216"/>
        <dbReference type="EC" id="6.3.2.17"/>
    </reaction>
</comment>
<evidence type="ECO:0000256" key="2">
    <source>
        <dbReference type="ARBA" id="ARBA00008276"/>
    </source>
</evidence>
<dbReference type="InterPro" id="IPR018109">
    <property type="entry name" value="Folylpolyglutamate_synth_CS"/>
</dbReference>
<dbReference type="InterPro" id="IPR036565">
    <property type="entry name" value="Mur-like_cat_sf"/>
</dbReference>
<dbReference type="Gene3D" id="3.40.1190.10">
    <property type="entry name" value="Mur-like, catalytic domain"/>
    <property type="match status" value="1"/>
</dbReference>
<feature type="domain" description="Mur ligase central" evidence="13">
    <location>
        <begin position="44"/>
        <end position="268"/>
    </location>
</feature>
<evidence type="ECO:0000259" key="13">
    <source>
        <dbReference type="Pfam" id="PF08245"/>
    </source>
</evidence>
<feature type="domain" description="Mur ligase C-terminal" evidence="12">
    <location>
        <begin position="292"/>
        <end position="415"/>
    </location>
</feature>
<accession>A0A1M6XJV9</accession>
<evidence type="ECO:0000259" key="12">
    <source>
        <dbReference type="Pfam" id="PF02875"/>
    </source>
</evidence>
<dbReference type="PANTHER" id="PTHR11136">
    <property type="entry name" value="FOLYLPOLYGLUTAMATE SYNTHASE-RELATED"/>
    <property type="match status" value="1"/>
</dbReference>
<dbReference type="GO" id="GO:0046872">
    <property type="term" value="F:metal ion binding"/>
    <property type="evidence" value="ECO:0007669"/>
    <property type="project" value="UniProtKB-KW"/>
</dbReference>